<dbReference type="OrthoDB" id="1886938at2759"/>
<reference evidence="3" key="1">
    <citation type="journal article" date="2011" name="Nature">
        <title>Genome sequence and analysis of the tuber crop potato.</title>
        <authorList>
            <consortium name="The Potato Genome Sequencing Consortium"/>
        </authorList>
    </citation>
    <scope>NUCLEOTIDE SEQUENCE [LARGE SCALE GENOMIC DNA]</scope>
    <source>
        <strain evidence="3">cv. DM1-3 516 R44</strain>
    </source>
</reference>
<evidence type="ECO:0000256" key="1">
    <source>
        <dbReference type="SAM" id="SignalP"/>
    </source>
</evidence>
<dbReference type="AlphaFoldDB" id="M0ZLT4"/>
<feature type="chain" id="PRO_5004010681" evidence="1">
    <location>
        <begin position="26"/>
        <end position="196"/>
    </location>
</feature>
<sequence>MAGKMSIVLFVLLVVFLTQNQVSRANIMRDEQQQQQRNNQLIVNQNARIGVQRHRIRSRVCFSARNAVQSVCVFLLVPMAISKVALATITGRPREVNLYIQFKSGRCQVLVTQQKVHEQAWEKGIIIQLLYLPVFYFFSSLQTTNLSWNYAAYNVKIGVSAKHKTSQMWTHLLFSLRHPCQGFLQDEISNQAVNAI</sequence>
<evidence type="ECO:0000313" key="3">
    <source>
        <dbReference type="Proteomes" id="UP000011115"/>
    </source>
</evidence>
<dbReference type="Gramene" id="PGSC0003DMT400003509">
    <property type="protein sequence ID" value="PGSC0003DMT400003509"/>
    <property type="gene ID" value="PGSC0003DMG401001384"/>
</dbReference>
<reference evidence="2" key="2">
    <citation type="submission" date="2015-06" db="UniProtKB">
        <authorList>
            <consortium name="EnsemblPlants"/>
        </authorList>
    </citation>
    <scope>IDENTIFICATION</scope>
    <source>
        <strain evidence="2">DM1-3 516 R44</strain>
    </source>
</reference>
<name>M0ZLT4_SOLTU</name>
<dbReference type="EnsemblPlants" id="PGSC0003DMT400003509">
    <property type="protein sequence ID" value="PGSC0003DMT400003509"/>
    <property type="gene ID" value="PGSC0003DMG401001384"/>
</dbReference>
<evidence type="ECO:0000313" key="2">
    <source>
        <dbReference type="EnsemblPlants" id="PGSC0003DMT400003509"/>
    </source>
</evidence>
<proteinExistence type="predicted"/>
<dbReference type="PaxDb" id="4113-PGSC0003DMT400003509"/>
<protein>
    <submittedName>
        <fullName evidence="2">Protein GAST1</fullName>
    </submittedName>
</protein>
<gene>
    <name evidence="2" type="primary">LOC102596260</name>
</gene>
<dbReference type="Proteomes" id="UP000011115">
    <property type="component" value="Unassembled WGS sequence"/>
</dbReference>
<dbReference type="InParanoid" id="M0ZLT4"/>
<accession>M0ZLT4</accession>
<feature type="signal peptide" evidence="1">
    <location>
        <begin position="1"/>
        <end position="25"/>
    </location>
</feature>
<organism evidence="2 3">
    <name type="scientific">Solanum tuberosum</name>
    <name type="common">Potato</name>
    <dbReference type="NCBI Taxonomy" id="4113"/>
    <lineage>
        <taxon>Eukaryota</taxon>
        <taxon>Viridiplantae</taxon>
        <taxon>Streptophyta</taxon>
        <taxon>Embryophyta</taxon>
        <taxon>Tracheophyta</taxon>
        <taxon>Spermatophyta</taxon>
        <taxon>Magnoliopsida</taxon>
        <taxon>eudicotyledons</taxon>
        <taxon>Gunneridae</taxon>
        <taxon>Pentapetalae</taxon>
        <taxon>asterids</taxon>
        <taxon>lamiids</taxon>
        <taxon>Solanales</taxon>
        <taxon>Solanaceae</taxon>
        <taxon>Solanoideae</taxon>
        <taxon>Solaneae</taxon>
        <taxon>Solanum</taxon>
    </lineage>
</organism>
<keyword evidence="3" id="KW-1185">Reference proteome</keyword>
<dbReference type="HOGENOM" id="CLU_1392337_0_0_1"/>
<keyword evidence="1" id="KW-0732">Signal</keyword>